<evidence type="ECO:0000256" key="4">
    <source>
        <dbReference type="HAMAP-Rule" id="MF_00724"/>
    </source>
</evidence>
<reference evidence="6 7" key="1">
    <citation type="submission" date="2019-11" db="EMBL/GenBank/DDBJ databases">
        <title>Comparative genomics of hydrocarbon-degrading Desulfosarcina strains.</title>
        <authorList>
            <person name="Watanabe M."/>
            <person name="Kojima H."/>
            <person name="Fukui M."/>
        </authorList>
    </citation>
    <scope>NUCLEOTIDE SEQUENCE [LARGE SCALE GENOMIC DNA]</scope>
    <source>
        <strain evidence="6 7">PP31</strain>
    </source>
</reference>
<proteinExistence type="inferred from homology"/>
<dbReference type="OrthoDB" id="285952at2"/>
<dbReference type="InterPro" id="IPR001624">
    <property type="entry name" value="FliE"/>
</dbReference>
<evidence type="ECO:0000313" key="6">
    <source>
        <dbReference type="EMBL" id="BBO73724.1"/>
    </source>
</evidence>
<dbReference type="EMBL" id="AP021875">
    <property type="protein sequence ID" value="BBO73724.1"/>
    <property type="molecule type" value="Genomic_DNA"/>
</dbReference>
<dbReference type="GO" id="GO:0009425">
    <property type="term" value="C:bacterial-type flagellum basal body"/>
    <property type="evidence" value="ECO:0007669"/>
    <property type="project" value="UniProtKB-SubCell"/>
</dbReference>
<evidence type="ECO:0000256" key="5">
    <source>
        <dbReference type="NCBIfam" id="TIGR00205"/>
    </source>
</evidence>
<dbReference type="NCBIfam" id="TIGR00205">
    <property type="entry name" value="fliE"/>
    <property type="match status" value="1"/>
</dbReference>
<keyword evidence="3 4" id="KW-0975">Bacterial flagellum</keyword>
<dbReference type="PRINTS" id="PR01006">
    <property type="entry name" value="FLGHOOKFLIE"/>
</dbReference>
<name>A0A5K7Z5J2_9BACT</name>
<comment type="subcellular location">
    <subcellularLocation>
        <location evidence="1 4">Bacterial flagellum basal body</location>
    </subcellularLocation>
</comment>
<dbReference type="PANTHER" id="PTHR34653">
    <property type="match status" value="1"/>
</dbReference>
<evidence type="ECO:0000256" key="3">
    <source>
        <dbReference type="ARBA" id="ARBA00023143"/>
    </source>
</evidence>
<dbReference type="Proteomes" id="UP000427769">
    <property type="component" value="Chromosome"/>
</dbReference>
<comment type="similarity">
    <text evidence="2 4">Belongs to the FliE family.</text>
</comment>
<dbReference type="PANTHER" id="PTHR34653:SF1">
    <property type="entry name" value="FLAGELLAR HOOK-BASAL BODY COMPLEX PROTEIN FLIE"/>
    <property type="match status" value="1"/>
</dbReference>
<dbReference type="RefSeq" id="WP_155302805.1">
    <property type="nucleotide sequence ID" value="NZ_AP021875.1"/>
</dbReference>
<dbReference type="GO" id="GO:0003774">
    <property type="term" value="F:cytoskeletal motor activity"/>
    <property type="evidence" value="ECO:0007669"/>
    <property type="project" value="InterPro"/>
</dbReference>
<protein>
    <recommendedName>
        <fullName evidence="4 5">Flagellar hook-basal body complex protein FliE</fullName>
    </recommendedName>
</protein>
<keyword evidence="7" id="KW-1185">Reference proteome</keyword>
<keyword evidence="6" id="KW-0966">Cell projection</keyword>
<accession>A0A5K7Z5J2</accession>
<dbReference type="GO" id="GO:0071973">
    <property type="term" value="P:bacterial-type flagellum-dependent cell motility"/>
    <property type="evidence" value="ECO:0007669"/>
    <property type="project" value="InterPro"/>
</dbReference>
<evidence type="ECO:0000313" key="7">
    <source>
        <dbReference type="Proteomes" id="UP000427769"/>
    </source>
</evidence>
<keyword evidence="6" id="KW-0969">Cilium</keyword>
<dbReference type="KEGG" id="dwd:DSCW_11410"/>
<gene>
    <name evidence="4 6" type="primary">fliE</name>
    <name evidence="6" type="ORF">DSCW_11410</name>
</gene>
<organism evidence="6 7">
    <name type="scientific">Desulfosarcina widdelii</name>
    <dbReference type="NCBI Taxonomy" id="947919"/>
    <lineage>
        <taxon>Bacteria</taxon>
        <taxon>Pseudomonadati</taxon>
        <taxon>Thermodesulfobacteriota</taxon>
        <taxon>Desulfobacteria</taxon>
        <taxon>Desulfobacterales</taxon>
        <taxon>Desulfosarcinaceae</taxon>
        <taxon>Desulfosarcina</taxon>
    </lineage>
</organism>
<evidence type="ECO:0000256" key="1">
    <source>
        <dbReference type="ARBA" id="ARBA00004117"/>
    </source>
</evidence>
<sequence length="100" mass="11358">MNDLTISKLQPLLPEAGVEKKQTDNASQTPFSDFVKRSLDDVNRQMVDADQAIDELATGKNQDIHSTMISMQKAEISFELVMQIRNKLISAYDEIRRMSI</sequence>
<dbReference type="HAMAP" id="MF_00724">
    <property type="entry name" value="FliE"/>
    <property type="match status" value="1"/>
</dbReference>
<dbReference type="AlphaFoldDB" id="A0A5K7Z5J2"/>
<dbReference type="Pfam" id="PF02049">
    <property type="entry name" value="FliE"/>
    <property type="match status" value="1"/>
</dbReference>
<dbReference type="GO" id="GO:0005198">
    <property type="term" value="F:structural molecule activity"/>
    <property type="evidence" value="ECO:0007669"/>
    <property type="project" value="UniProtKB-UniRule"/>
</dbReference>
<evidence type="ECO:0000256" key="2">
    <source>
        <dbReference type="ARBA" id="ARBA00009272"/>
    </source>
</evidence>
<keyword evidence="6" id="KW-0282">Flagellum</keyword>